<evidence type="ECO:0000313" key="1">
    <source>
        <dbReference type="EMBL" id="MEQ3540495.1"/>
    </source>
</evidence>
<dbReference type="Gene3D" id="3.30.70.1520">
    <property type="entry name" value="Heterotetrameric sarcosine oxidase"/>
    <property type="match status" value="1"/>
</dbReference>
<dbReference type="Proteomes" id="UP001464923">
    <property type="component" value="Unassembled WGS sequence"/>
</dbReference>
<dbReference type="Pfam" id="PF04268">
    <property type="entry name" value="SoxG"/>
    <property type="match status" value="1"/>
</dbReference>
<dbReference type="SUPFAM" id="SSF103025">
    <property type="entry name" value="Folate-binding domain"/>
    <property type="match status" value="1"/>
</dbReference>
<organism evidence="1 2">
    <name type="scientific">Pseudonocardia tropica</name>
    <dbReference type="NCBI Taxonomy" id="681289"/>
    <lineage>
        <taxon>Bacteria</taxon>
        <taxon>Bacillati</taxon>
        <taxon>Actinomycetota</taxon>
        <taxon>Actinomycetes</taxon>
        <taxon>Pseudonocardiales</taxon>
        <taxon>Pseudonocardiaceae</taxon>
        <taxon>Pseudonocardia</taxon>
    </lineage>
</organism>
<name>A0ABV1JX35_9PSEU</name>
<evidence type="ECO:0000313" key="2">
    <source>
        <dbReference type="Proteomes" id="UP001464923"/>
    </source>
</evidence>
<dbReference type="InterPro" id="IPR007375">
    <property type="entry name" value="SoxG"/>
</dbReference>
<protein>
    <submittedName>
        <fullName evidence="1">Sarcosine oxidase subunit gamma family protein</fullName>
    </submittedName>
</protein>
<sequence length="222" mass="22338">MTAELPTTHPLDAHAPALAGLARDTGGGLSVEVLPTAQSVTLRLDPAGPARAGVDAALGTALPTGANTWVAAGDGEVVWLGPDEWLVTSRSPNAAVGEAVLRALVTGEAGGAAVDTSAQRVVLRIGGRLARELLSFGCSLDLHPRSFPAGRSAQTLLGRTAVILLARDAAADSDGGAVLDVHVRSSFAGHLADWLLDAALEFRADPAADPATDPAASPARAG</sequence>
<dbReference type="RefSeq" id="WP_345645877.1">
    <property type="nucleotide sequence ID" value="NZ_BAABLY010000039.1"/>
</dbReference>
<gene>
    <name evidence="1" type="ORF">WHI96_16880</name>
</gene>
<dbReference type="InterPro" id="IPR027266">
    <property type="entry name" value="TrmE/GcvT-like"/>
</dbReference>
<dbReference type="Gene3D" id="3.30.1360.120">
    <property type="entry name" value="Probable tRNA modification gtpase trme, domain 1"/>
    <property type="match status" value="1"/>
</dbReference>
<proteinExistence type="predicted"/>
<comment type="caution">
    <text evidence="1">The sequence shown here is derived from an EMBL/GenBank/DDBJ whole genome shotgun (WGS) entry which is preliminary data.</text>
</comment>
<reference evidence="1 2" key="1">
    <citation type="submission" date="2024-03" db="EMBL/GenBank/DDBJ databases">
        <title>Draft genome sequence of Pseudonocardia tropica JCM 19149.</title>
        <authorList>
            <person name="Butdee W."/>
            <person name="Duangmal K."/>
        </authorList>
    </citation>
    <scope>NUCLEOTIDE SEQUENCE [LARGE SCALE GENOMIC DNA]</scope>
    <source>
        <strain evidence="1 2">JCM 19149</strain>
    </source>
</reference>
<accession>A0ABV1JX35</accession>
<dbReference type="EMBL" id="JBEDNP010000009">
    <property type="protein sequence ID" value="MEQ3540495.1"/>
    <property type="molecule type" value="Genomic_DNA"/>
</dbReference>
<keyword evidence="2" id="KW-1185">Reference proteome</keyword>